<accession>A0A849C9Q7</accession>
<reference evidence="11 12" key="1">
    <citation type="submission" date="2020-05" db="EMBL/GenBank/DDBJ databases">
        <title>MicrobeNet Type strains.</title>
        <authorList>
            <person name="Nicholson A.C."/>
        </authorList>
    </citation>
    <scope>NUCLEOTIDE SEQUENCE [LARGE SCALE GENOMIC DNA]</scope>
    <source>
        <strain evidence="11 12">JCM 3224</strain>
    </source>
</reference>
<evidence type="ECO:0000313" key="12">
    <source>
        <dbReference type="Proteomes" id="UP000586827"/>
    </source>
</evidence>
<dbReference type="GO" id="GO:0005886">
    <property type="term" value="C:plasma membrane"/>
    <property type="evidence" value="ECO:0007669"/>
    <property type="project" value="UniProtKB-SubCell"/>
</dbReference>
<evidence type="ECO:0000256" key="6">
    <source>
        <dbReference type="ARBA" id="ARBA00022967"/>
    </source>
</evidence>
<proteinExistence type="inferred from homology"/>
<dbReference type="InterPro" id="IPR003439">
    <property type="entry name" value="ABC_transporter-like_ATP-bd"/>
</dbReference>
<keyword evidence="6" id="KW-1278">Translocase</keyword>
<comment type="caution">
    <text evidence="11">The sequence shown here is derived from an EMBL/GenBank/DDBJ whole genome shotgun (WGS) entry which is preliminary data.</text>
</comment>
<evidence type="ECO:0000256" key="8">
    <source>
        <dbReference type="ARBA" id="ARBA00023251"/>
    </source>
</evidence>
<dbReference type="PROSITE" id="PS00211">
    <property type="entry name" value="ABC_TRANSPORTER_1"/>
    <property type="match status" value="1"/>
</dbReference>
<dbReference type="Proteomes" id="UP000586827">
    <property type="component" value="Unassembled WGS sequence"/>
</dbReference>
<dbReference type="AlphaFoldDB" id="A0A849C9Q7"/>
<dbReference type="GO" id="GO:0046677">
    <property type="term" value="P:response to antibiotic"/>
    <property type="evidence" value="ECO:0007669"/>
    <property type="project" value="UniProtKB-KW"/>
</dbReference>
<organism evidence="11 12">
    <name type="scientific">Nocardia uniformis</name>
    <dbReference type="NCBI Taxonomy" id="53432"/>
    <lineage>
        <taxon>Bacteria</taxon>
        <taxon>Bacillati</taxon>
        <taxon>Actinomycetota</taxon>
        <taxon>Actinomycetes</taxon>
        <taxon>Mycobacteriales</taxon>
        <taxon>Nocardiaceae</taxon>
        <taxon>Nocardia</taxon>
    </lineage>
</organism>
<dbReference type="GO" id="GO:0016887">
    <property type="term" value="F:ATP hydrolysis activity"/>
    <property type="evidence" value="ECO:0007669"/>
    <property type="project" value="InterPro"/>
</dbReference>
<dbReference type="FunFam" id="3.40.50.300:FF:000589">
    <property type="entry name" value="ABC transporter, ATP-binding subunit"/>
    <property type="match status" value="1"/>
</dbReference>
<evidence type="ECO:0000256" key="3">
    <source>
        <dbReference type="ARBA" id="ARBA00022475"/>
    </source>
</evidence>
<keyword evidence="2" id="KW-0813">Transport</keyword>
<evidence type="ECO:0000256" key="5">
    <source>
        <dbReference type="ARBA" id="ARBA00022840"/>
    </source>
</evidence>
<evidence type="ECO:0000256" key="4">
    <source>
        <dbReference type="ARBA" id="ARBA00022741"/>
    </source>
</evidence>
<dbReference type="Gene3D" id="3.40.50.300">
    <property type="entry name" value="P-loop containing nucleotide triphosphate hydrolases"/>
    <property type="match status" value="1"/>
</dbReference>
<keyword evidence="5 11" id="KW-0067">ATP-binding</keyword>
<dbReference type="PANTHER" id="PTHR42711">
    <property type="entry name" value="ABC TRANSPORTER ATP-BINDING PROTEIN"/>
    <property type="match status" value="1"/>
</dbReference>
<evidence type="ECO:0000256" key="7">
    <source>
        <dbReference type="ARBA" id="ARBA00023136"/>
    </source>
</evidence>
<evidence type="ECO:0000256" key="1">
    <source>
        <dbReference type="ARBA" id="ARBA00004413"/>
    </source>
</evidence>
<sequence>MTPNPAIEAHGLGKSFAAVAAVDGIDLLVPAGSVFALLGPNGAGKTTMVRLLATLLRPDRGHAEIFGHDLVRQATAVRSMIGLTGQYAAVDESLSADENLRIFGRLLGLSRRAAAARSTELLEQFDLTAAARRPARTFSGGMRRRLDLAATLITLPPLIFLDEPTTGLDPRTRQSMWSTVRELVAGGATILLTTQYLEEADALADRIAVIDHGSVVATGTATELKDSLGGQVLRVELGDATRLAAAVAVAERLTGTTARISPEGAALAVAVPDAEAAMAVLLEYRRTGIPLRGFGMDRPDLNEVFFALTNRSSTKGAA</sequence>
<evidence type="ECO:0000259" key="10">
    <source>
        <dbReference type="PROSITE" id="PS50893"/>
    </source>
</evidence>
<dbReference type="Pfam" id="PF13732">
    <property type="entry name" value="DrrA1-3_C"/>
    <property type="match status" value="1"/>
</dbReference>
<dbReference type="InterPro" id="IPR005894">
    <property type="entry name" value="DrrA"/>
</dbReference>
<dbReference type="NCBIfam" id="TIGR01188">
    <property type="entry name" value="drrA"/>
    <property type="match status" value="1"/>
</dbReference>
<dbReference type="InterPro" id="IPR027417">
    <property type="entry name" value="P-loop_NTPase"/>
</dbReference>
<dbReference type="InterPro" id="IPR003593">
    <property type="entry name" value="AAA+_ATPase"/>
</dbReference>
<keyword evidence="7" id="KW-0472">Membrane</keyword>
<keyword evidence="3" id="KW-1003">Cell membrane</keyword>
<keyword evidence="8" id="KW-0046">Antibiotic resistance</keyword>
<dbReference type="SMART" id="SM00382">
    <property type="entry name" value="AAA"/>
    <property type="match status" value="1"/>
</dbReference>
<dbReference type="RefSeq" id="WP_067525501.1">
    <property type="nucleotide sequence ID" value="NZ_JABELX010000015.1"/>
</dbReference>
<dbReference type="InterPro" id="IPR050763">
    <property type="entry name" value="ABC_transporter_ATP-binding"/>
</dbReference>
<keyword evidence="4" id="KW-0547">Nucleotide-binding</keyword>
<evidence type="ECO:0000256" key="2">
    <source>
        <dbReference type="ARBA" id="ARBA00022448"/>
    </source>
</evidence>
<dbReference type="GO" id="GO:0005524">
    <property type="term" value="F:ATP binding"/>
    <property type="evidence" value="ECO:0007669"/>
    <property type="project" value="UniProtKB-KW"/>
</dbReference>
<evidence type="ECO:0000313" key="11">
    <source>
        <dbReference type="EMBL" id="NNH74576.1"/>
    </source>
</evidence>
<dbReference type="GO" id="GO:0043215">
    <property type="term" value="P:daunorubicin transport"/>
    <property type="evidence" value="ECO:0007669"/>
    <property type="project" value="InterPro"/>
</dbReference>
<dbReference type="EMBL" id="JABELX010000015">
    <property type="protein sequence ID" value="NNH74576.1"/>
    <property type="molecule type" value="Genomic_DNA"/>
</dbReference>
<feature type="domain" description="ABC transporter" evidence="10">
    <location>
        <begin position="7"/>
        <end position="237"/>
    </location>
</feature>
<dbReference type="GO" id="GO:0055085">
    <property type="term" value="P:transmembrane transport"/>
    <property type="evidence" value="ECO:0007669"/>
    <property type="project" value="UniProtKB-ARBA"/>
</dbReference>
<evidence type="ECO:0000256" key="9">
    <source>
        <dbReference type="ARBA" id="ARBA00049985"/>
    </source>
</evidence>
<comment type="similarity">
    <text evidence="9">Belongs to the ABC transporter superfamily. Drug exporter-1 (DrugE1) (TC 3.A.1.105) family.</text>
</comment>
<dbReference type="Pfam" id="PF00005">
    <property type="entry name" value="ABC_tran"/>
    <property type="match status" value="1"/>
</dbReference>
<dbReference type="GO" id="GO:1900753">
    <property type="term" value="P:doxorubicin transport"/>
    <property type="evidence" value="ECO:0007669"/>
    <property type="project" value="InterPro"/>
</dbReference>
<dbReference type="PROSITE" id="PS50893">
    <property type="entry name" value="ABC_TRANSPORTER_2"/>
    <property type="match status" value="1"/>
</dbReference>
<comment type="subcellular location">
    <subcellularLocation>
        <location evidence="1">Cell membrane</location>
        <topology evidence="1">Peripheral membrane protein</topology>
        <orientation evidence="1">Cytoplasmic side</orientation>
    </subcellularLocation>
</comment>
<gene>
    <name evidence="11" type="ORF">HLB23_32810</name>
</gene>
<name>A0A849C9Q7_9NOCA</name>
<dbReference type="SUPFAM" id="SSF52540">
    <property type="entry name" value="P-loop containing nucleoside triphosphate hydrolases"/>
    <property type="match status" value="1"/>
</dbReference>
<dbReference type="InterPro" id="IPR017871">
    <property type="entry name" value="ABC_transporter-like_CS"/>
</dbReference>
<keyword evidence="12" id="KW-1185">Reference proteome</keyword>
<protein>
    <submittedName>
        <fullName evidence="11">ATP-binding cassette domain-containing protein</fullName>
    </submittedName>
</protein>
<dbReference type="PANTHER" id="PTHR42711:SF19">
    <property type="entry name" value="DOXORUBICIN RESISTANCE ATP-BINDING PROTEIN DRRA"/>
    <property type="match status" value="1"/>
</dbReference>
<dbReference type="InterPro" id="IPR025302">
    <property type="entry name" value="DrrA1/2-like_C"/>
</dbReference>